<dbReference type="PROSITE" id="PS50082">
    <property type="entry name" value="WD_REPEATS_2"/>
    <property type="match status" value="3"/>
</dbReference>
<dbReference type="PRINTS" id="PR00320">
    <property type="entry name" value="GPROTEINBRPT"/>
</dbReference>
<reference evidence="4" key="1">
    <citation type="submission" date="2022-08" db="EMBL/GenBank/DDBJ databases">
        <authorList>
            <person name="Gutierrez-Valencia J."/>
        </authorList>
    </citation>
    <scope>NUCLEOTIDE SEQUENCE</scope>
</reference>
<name>A0AAV0KYG0_9ROSI</name>
<dbReference type="InterPro" id="IPR015943">
    <property type="entry name" value="WD40/YVTN_repeat-like_dom_sf"/>
</dbReference>
<dbReference type="AlphaFoldDB" id="A0AAV0KYG0"/>
<dbReference type="InterPro" id="IPR036322">
    <property type="entry name" value="WD40_repeat_dom_sf"/>
</dbReference>
<dbReference type="PANTHER" id="PTHR22844:SF199">
    <property type="entry name" value="F21J9.19"/>
    <property type="match status" value="1"/>
</dbReference>
<dbReference type="InterPro" id="IPR001680">
    <property type="entry name" value="WD40_rpt"/>
</dbReference>
<protein>
    <submittedName>
        <fullName evidence="4">Uncharacterized protein</fullName>
    </submittedName>
</protein>
<evidence type="ECO:0000256" key="3">
    <source>
        <dbReference type="PROSITE-ProRule" id="PRU00221"/>
    </source>
</evidence>
<evidence type="ECO:0000256" key="1">
    <source>
        <dbReference type="ARBA" id="ARBA00022574"/>
    </source>
</evidence>
<evidence type="ECO:0000313" key="5">
    <source>
        <dbReference type="Proteomes" id="UP001154282"/>
    </source>
</evidence>
<dbReference type="SUPFAM" id="SSF50978">
    <property type="entry name" value="WD40 repeat-like"/>
    <property type="match status" value="1"/>
</dbReference>
<dbReference type="EMBL" id="CAMGYJ010000005">
    <property type="protein sequence ID" value="CAI0425878.1"/>
    <property type="molecule type" value="Genomic_DNA"/>
</dbReference>
<feature type="repeat" description="WD" evidence="3">
    <location>
        <begin position="189"/>
        <end position="230"/>
    </location>
</feature>
<dbReference type="PANTHER" id="PTHR22844">
    <property type="entry name" value="F-BOX AND WD40 DOMAIN PROTEIN"/>
    <property type="match status" value="1"/>
</dbReference>
<dbReference type="InterPro" id="IPR020472">
    <property type="entry name" value="WD40_PAC1"/>
</dbReference>
<sequence length="328" mass="35084">MTRHQSWITGSLCSSTTATAVSLSDDSTTTCSSSSSTASSLSSLQSNLSLQTHPSLPSLQKSPADYSPYSSACSNTLRPRPDLPITCLVVNGDLLYAASGHQITVYHRATGALLESFNDAASAADGGSVKAVAFLDGKAFSAHQDGKIRAWKPSAERRRHKFLAALPTAADKLRHFAFPSSYVTVRPTLERHKSAVNALALNDDGSVLFSGSCDRSILVWEREDSASHMAVTGALRGHGQAVLCLINVCDLLISGSADRTVRIWRRSSVDAKYGCLAVMEGHKKAVKSLAAVEGEDGVVWVYSGSLDGEVRVWQLTVPKTYSRPEIII</sequence>
<evidence type="ECO:0000313" key="4">
    <source>
        <dbReference type="EMBL" id="CAI0425878.1"/>
    </source>
</evidence>
<feature type="repeat" description="WD" evidence="3">
    <location>
        <begin position="279"/>
        <end position="323"/>
    </location>
</feature>
<dbReference type="PROSITE" id="PS50294">
    <property type="entry name" value="WD_REPEATS_REGION"/>
    <property type="match status" value="1"/>
</dbReference>
<comment type="caution">
    <text evidence="4">The sequence shown here is derived from an EMBL/GenBank/DDBJ whole genome shotgun (WGS) entry which is preliminary data.</text>
</comment>
<dbReference type="Gene3D" id="2.130.10.10">
    <property type="entry name" value="YVTN repeat-like/Quinoprotein amine dehydrogenase"/>
    <property type="match status" value="2"/>
</dbReference>
<dbReference type="InterPro" id="IPR045182">
    <property type="entry name" value="JINGUBANG-like"/>
</dbReference>
<dbReference type="Proteomes" id="UP001154282">
    <property type="component" value="Unassembled WGS sequence"/>
</dbReference>
<keyword evidence="5" id="KW-1185">Reference proteome</keyword>
<feature type="repeat" description="WD" evidence="3">
    <location>
        <begin position="235"/>
        <end position="264"/>
    </location>
</feature>
<dbReference type="SMART" id="SM00320">
    <property type="entry name" value="WD40"/>
    <property type="match status" value="5"/>
</dbReference>
<dbReference type="Pfam" id="PF00400">
    <property type="entry name" value="WD40"/>
    <property type="match status" value="3"/>
</dbReference>
<proteinExistence type="predicted"/>
<accession>A0AAV0KYG0</accession>
<organism evidence="4 5">
    <name type="scientific">Linum tenue</name>
    <dbReference type="NCBI Taxonomy" id="586396"/>
    <lineage>
        <taxon>Eukaryota</taxon>
        <taxon>Viridiplantae</taxon>
        <taxon>Streptophyta</taxon>
        <taxon>Embryophyta</taxon>
        <taxon>Tracheophyta</taxon>
        <taxon>Spermatophyta</taxon>
        <taxon>Magnoliopsida</taxon>
        <taxon>eudicotyledons</taxon>
        <taxon>Gunneridae</taxon>
        <taxon>Pentapetalae</taxon>
        <taxon>rosids</taxon>
        <taxon>fabids</taxon>
        <taxon>Malpighiales</taxon>
        <taxon>Linaceae</taxon>
        <taxon>Linum</taxon>
    </lineage>
</organism>
<evidence type="ECO:0000256" key="2">
    <source>
        <dbReference type="ARBA" id="ARBA00022737"/>
    </source>
</evidence>
<keyword evidence="2" id="KW-0677">Repeat</keyword>
<keyword evidence="1 3" id="KW-0853">WD repeat</keyword>
<gene>
    <name evidence="4" type="ORF">LITE_LOCUS20574</name>
</gene>